<dbReference type="Gene3D" id="3.40.50.80">
    <property type="entry name" value="Nucleotide-binding domain of ferredoxin-NADP reductase (FNR) module"/>
    <property type="match status" value="1"/>
</dbReference>
<reference evidence="8 9" key="1">
    <citation type="submission" date="2023-03" db="EMBL/GenBank/DDBJ databases">
        <title>Diaphorobacter basophil sp. nov., isolated from a sewage-treatment plant.</title>
        <authorList>
            <person name="Yang K."/>
        </authorList>
    </citation>
    <scope>NUCLEOTIDE SEQUENCE [LARGE SCALE GENOMIC DNA]</scope>
    <source>
        <strain evidence="8 9">Y-1</strain>
    </source>
</reference>
<dbReference type="InterPro" id="IPR017938">
    <property type="entry name" value="Riboflavin_synthase-like_b-brl"/>
</dbReference>
<dbReference type="InterPro" id="IPR001041">
    <property type="entry name" value="2Fe-2S_ferredoxin-type"/>
</dbReference>
<dbReference type="CDD" id="cd00207">
    <property type="entry name" value="fer2"/>
    <property type="match status" value="1"/>
</dbReference>
<dbReference type="CDD" id="cd06189">
    <property type="entry name" value="flavin_oxioreductase"/>
    <property type="match status" value="1"/>
</dbReference>
<feature type="domain" description="2Fe-2S ferredoxin-type" evidence="6">
    <location>
        <begin position="298"/>
        <end position="391"/>
    </location>
</feature>
<evidence type="ECO:0000313" key="8">
    <source>
        <dbReference type="EMBL" id="WOO33961.1"/>
    </source>
</evidence>
<keyword evidence="3" id="KW-0479">Metal-binding</keyword>
<dbReference type="SUPFAM" id="SSF81342">
    <property type="entry name" value="Transmembrane di-heme cytochromes"/>
    <property type="match status" value="1"/>
</dbReference>
<dbReference type="InterPro" id="IPR039261">
    <property type="entry name" value="FNR_nucleotide-bd"/>
</dbReference>
<dbReference type="PRINTS" id="PR00410">
    <property type="entry name" value="PHEHYDRXLASE"/>
</dbReference>
<dbReference type="PROSITE" id="PS51002">
    <property type="entry name" value="CYTB_NTER"/>
    <property type="match status" value="1"/>
</dbReference>
<evidence type="ECO:0000259" key="7">
    <source>
        <dbReference type="PROSITE" id="PS51384"/>
    </source>
</evidence>
<dbReference type="Pfam" id="PF00111">
    <property type="entry name" value="Fer2"/>
    <property type="match status" value="1"/>
</dbReference>
<dbReference type="PROSITE" id="PS51085">
    <property type="entry name" value="2FE2S_FER_2"/>
    <property type="match status" value="1"/>
</dbReference>
<feature type="transmembrane region" description="Helical" evidence="4">
    <location>
        <begin position="269"/>
        <end position="286"/>
    </location>
</feature>
<keyword evidence="4" id="KW-1133">Transmembrane helix</keyword>
<keyword evidence="9" id="KW-1185">Reference proteome</keyword>
<dbReference type="Pfam" id="PF00175">
    <property type="entry name" value="NAD_binding_1"/>
    <property type="match status" value="1"/>
</dbReference>
<feature type="transmembrane region" description="Helical" evidence="4">
    <location>
        <begin position="213"/>
        <end position="232"/>
    </location>
</feature>
<dbReference type="SUPFAM" id="SSF63380">
    <property type="entry name" value="Riboflavin synthase domain-like"/>
    <property type="match status" value="1"/>
</dbReference>
<dbReference type="SUPFAM" id="SSF52343">
    <property type="entry name" value="Ferredoxin reductase-like, C-terminal NADP-linked domain"/>
    <property type="match status" value="1"/>
</dbReference>
<keyword evidence="4" id="KW-0812">Transmembrane</keyword>
<dbReference type="PROSITE" id="PS51384">
    <property type="entry name" value="FAD_FR"/>
    <property type="match status" value="1"/>
</dbReference>
<evidence type="ECO:0000256" key="2">
    <source>
        <dbReference type="ARBA" id="ARBA00011649"/>
    </source>
</evidence>
<dbReference type="PANTHER" id="PTHR47354:SF5">
    <property type="entry name" value="PROTEIN RFBI"/>
    <property type="match status" value="1"/>
</dbReference>
<evidence type="ECO:0000259" key="6">
    <source>
        <dbReference type="PROSITE" id="PS51085"/>
    </source>
</evidence>
<dbReference type="Pfam" id="PF00033">
    <property type="entry name" value="Cytochrome_B"/>
    <property type="match status" value="1"/>
</dbReference>
<feature type="domain" description="Cytochrome b/b6 N-terminal region profile" evidence="5">
    <location>
        <begin position="8"/>
        <end position="213"/>
    </location>
</feature>
<evidence type="ECO:0000259" key="5">
    <source>
        <dbReference type="PROSITE" id="PS51002"/>
    </source>
</evidence>
<dbReference type="PROSITE" id="PS00197">
    <property type="entry name" value="2FE2S_FER_1"/>
    <property type="match status" value="1"/>
</dbReference>
<dbReference type="EMBL" id="CP136921">
    <property type="protein sequence ID" value="WOO33961.1"/>
    <property type="molecule type" value="Genomic_DNA"/>
</dbReference>
<protein>
    <submittedName>
        <fullName evidence="8">FAD-binding oxidoreductase</fullName>
    </submittedName>
</protein>
<dbReference type="InterPro" id="IPR008333">
    <property type="entry name" value="Cbr1-like_FAD-bd_dom"/>
</dbReference>
<dbReference type="Proteomes" id="UP001303211">
    <property type="component" value="Chromosome"/>
</dbReference>
<evidence type="ECO:0000313" key="9">
    <source>
        <dbReference type="Proteomes" id="UP001303211"/>
    </source>
</evidence>
<dbReference type="Pfam" id="PF00970">
    <property type="entry name" value="FAD_binding_6"/>
    <property type="match status" value="1"/>
</dbReference>
<keyword evidence="3" id="KW-0411">Iron-sulfur</keyword>
<evidence type="ECO:0000256" key="3">
    <source>
        <dbReference type="ARBA" id="ARBA00022714"/>
    </source>
</evidence>
<comment type="subunit">
    <text evidence="2">The main subunits of complex b-c1 are: cytochrome b, cytochrome c1 and the Rieske protein.</text>
</comment>
<dbReference type="PANTHER" id="PTHR47354">
    <property type="entry name" value="NADH OXIDOREDUCTASE HCR"/>
    <property type="match status" value="1"/>
</dbReference>
<dbReference type="InterPro" id="IPR017927">
    <property type="entry name" value="FAD-bd_FR_type"/>
</dbReference>
<dbReference type="SUPFAM" id="SSF54292">
    <property type="entry name" value="2Fe-2S ferredoxin-like"/>
    <property type="match status" value="1"/>
</dbReference>
<dbReference type="InterPro" id="IPR016174">
    <property type="entry name" value="Di-haem_cyt_TM"/>
</dbReference>
<name>A0ABZ0J708_9BURK</name>
<dbReference type="InterPro" id="IPR005797">
    <property type="entry name" value="Cyt_b/b6_N"/>
</dbReference>
<dbReference type="InterPro" id="IPR036010">
    <property type="entry name" value="2Fe-2S_ferredoxin-like_sf"/>
</dbReference>
<evidence type="ECO:0000256" key="4">
    <source>
        <dbReference type="SAM" id="Phobius"/>
    </source>
</evidence>
<dbReference type="Gene3D" id="3.10.20.30">
    <property type="match status" value="1"/>
</dbReference>
<gene>
    <name evidence="8" type="ORF">P4826_07840</name>
</gene>
<keyword evidence="4" id="KW-0472">Membrane</keyword>
<dbReference type="Gene3D" id="1.20.810.10">
    <property type="entry name" value="Cytochrome Bc1 Complex, Chain C"/>
    <property type="match status" value="1"/>
</dbReference>
<organism evidence="8 9">
    <name type="scientific">Diaphorobacter limosus</name>
    <dbReference type="NCBI Taxonomy" id="3036128"/>
    <lineage>
        <taxon>Bacteria</taxon>
        <taxon>Pseudomonadati</taxon>
        <taxon>Pseudomonadota</taxon>
        <taxon>Betaproteobacteria</taxon>
        <taxon>Burkholderiales</taxon>
        <taxon>Comamonadaceae</taxon>
        <taxon>Diaphorobacter</taxon>
    </lineage>
</organism>
<dbReference type="InterPro" id="IPR012675">
    <property type="entry name" value="Beta-grasp_dom_sf"/>
</dbReference>
<dbReference type="InterPro" id="IPR050415">
    <property type="entry name" value="MRET"/>
</dbReference>
<feature type="transmembrane region" description="Helical" evidence="4">
    <location>
        <begin position="179"/>
        <end position="201"/>
    </location>
</feature>
<keyword evidence="3" id="KW-0408">Iron</keyword>
<proteinExistence type="predicted"/>
<feature type="transmembrane region" description="Helical" evidence="4">
    <location>
        <begin position="32"/>
        <end position="56"/>
    </location>
</feature>
<dbReference type="RefSeq" id="WP_317703292.1">
    <property type="nucleotide sequence ID" value="NZ_CP136921.1"/>
</dbReference>
<accession>A0ABZ0J708</accession>
<feature type="transmembrane region" description="Helical" evidence="4">
    <location>
        <begin position="111"/>
        <end position="130"/>
    </location>
</feature>
<keyword evidence="3" id="KW-0001">2Fe-2S</keyword>
<comment type="cofactor">
    <cofactor evidence="1">
        <name>FAD</name>
        <dbReference type="ChEBI" id="CHEBI:57692"/>
    </cofactor>
</comment>
<feature type="domain" description="FAD-binding FR-type" evidence="7">
    <location>
        <begin position="398"/>
        <end position="498"/>
    </location>
</feature>
<sequence>MIKKFQDLLQWLFLRMEGLFNAAFGDRINPFYHLGAITFYLFWIVGASGLYLYIFFETGVDEAYSSVIALTTKQWWLGGIMRSVHRYASDAMVLTMMLHMLRYFAFNLYHGFRWFSWVTGVMLIWMVYASGINGYMLPWDQLAQYITVTSFEWLDWLPIFNGSLMRNFLYSDHVGARFFTLLSFMHLGIPLVLLMVMWIHVQRVPKARTTPPGPIVYGLLATLLVLSLIAPVHSQGGQTDLAQAATGLQLDWFYMAVFPLLTEWPLGRVWALVIGVSVVVSLLPWWPPQFKRGDKRLHRVQIHGEQGALSTITVRTDETILDAGLRQGLALPYECRNGGCGLCVCSIEQGQYEHRPYQKTALPDADKERGKALMCCAVPHEDMAIDVAGFTGATAEAMETFHASVAQMERLSPDVMRVMLQLPAGQRLLFAAGQYINILLDDGQRRAFSFANRPGASDQIELHVRLVPGGRWTTHVFDGMKPGDNVRFEGPLGQFTLRESQHPILFIAGATGFAPIKSIVEDAFARGVQRPMRLYWGVRQPQDLYMLQQAEQWQREHDNFTVVPVVSEPTPEDGWSGRTGLVHEAMLADFPSLSGNEVYLCGSVRMVETAVPAFIAHGLDESFCFSDAFVMAAPAPEQQPPGAAAATA</sequence>
<evidence type="ECO:0000256" key="1">
    <source>
        <dbReference type="ARBA" id="ARBA00001974"/>
    </source>
</evidence>
<dbReference type="InterPro" id="IPR006058">
    <property type="entry name" value="2Fe2S_fd_BS"/>
</dbReference>
<dbReference type="InterPro" id="IPR001433">
    <property type="entry name" value="OxRdtase_FAD/NAD-bd"/>
</dbReference>
<dbReference type="Gene3D" id="2.40.30.10">
    <property type="entry name" value="Translation factors"/>
    <property type="match status" value="1"/>
</dbReference>
<dbReference type="InterPro" id="IPR027387">
    <property type="entry name" value="Cytb/b6-like_sf"/>
</dbReference>